<dbReference type="Proteomes" id="UP000051660">
    <property type="component" value="Unassembled WGS sequence"/>
</dbReference>
<feature type="domain" description="AB hydrolase-1" evidence="1">
    <location>
        <begin position="9"/>
        <end position="219"/>
    </location>
</feature>
<accession>A0A0R3N2F2</accession>
<dbReference type="Pfam" id="PF12697">
    <property type="entry name" value="Abhydrolase_6"/>
    <property type="match status" value="1"/>
</dbReference>
<dbReference type="AlphaFoldDB" id="A0A0R3N2F2"/>
<evidence type="ECO:0000313" key="2">
    <source>
        <dbReference type="EMBL" id="KRR26124.1"/>
    </source>
</evidence>
<dbReference type="InterPro" id="IPR000073">
    <property type="entry name" value="AB_hydrolase_1"/>
</dbReference>
<sequence length="231" mass="25858">MDAPEAIPIILLPGMDGTGELLKALADQLSLHRPVRLITYPLDRPLGYAQLAAYVRERAPDCPFVVLGESFSGPIAIEIAATDPRAVGLVLASSFARHPLPTQFAPLTRLLDLRWLPKRIIATALMGSDATPELIARLHRVLATLPHEIVQFRAREVLRVDKRDRLREVTCPVLCLHGRFDRLVGKRQVDEIVTAQSRCQERWFDSSHMLLATHPEAAVKAINQFCEHMDE</sequence>
<gene>
    <name evidence="2" type="ORF">CQ14_26920</name>
</gene>
<dbReference type="SUPFAM" id="SSF53474">
    <property type="entry name" value="alpha/beta-Hydrolases"/>
    <property type="match status" value="1"/>
</dbReference>
<comment type="caution">
    <text evidence="2">The sequence shown here is derived from an EMBL/GenBank/DDBJ whole genome shotgun (WGS) entry which is preliminary data.</text>
</comment>
<dbReference type="OrthoDB" id="5491135at2"/>
<dbReference type="RefSeq" id="WP_057857415.1">
    <property type="nucleotide sequence ID" value="NZ_LLYB01000049.1"/>
</dbReference>
<reference evidence="2 3" key="1">
    <citation type="submission" date="2014-03" db="EMBL/GenBank/DDBJ databases">
        <title>Bradyrhizobium valentinum sp. nov., isolated from effective nodules of Lupinus mariae-josephae, a lupine endemic of basic-lime soils in Eastern Spain.</title>
        <authorList>
            <person name="Duran D."/>
            <person name="Rey L."/>
            <person name="Navarro A."/>
            <person name="Busquets A."/>
            <person name="Imperial J."/>
            <person name="Ruiz-Argueso T."/>
        </authorList>
    </citation>
    <scope>NUCLEOTIDE SEQUENCE [LARGE SCALE GENOMIC DNA]</scope>
    <source>
        <strain evidence="2 3">CCBAU 23086</strain>
    </source>
</reference>
<protein>
    <recommendedName>
        <fullName evidence="1">AB hydrolase-1 domain-containing protein</fullName>
    </recommendedName>
</protein>
<name>A0A0R3N2F2_9BRAD</name>
<dbReference type="InterPro" id="IPR029058">
    <property type="entry name" value="AB_hydrolase_fold"/>
</dbReference>
<dbReference type="Gene3D" id="3.40.50.1820">
    <property type="entry name" value="alpha/beta hydrolase"/>
    <property type="match status" value="1"/>
</dbReference>
<evidence type="ECO:0000313" key="3">
    <source>
        <dbReference type="Proteomes" id="UP000051660"/>
    </source>
</evidence>
<organism evidence="2 3">
    <name type="scientific">Bradyrhizobium lablabi</name>
    <dbReference type="NCBI Taxonomy" id="722472"/>
    <lineage>
        <taxon>Bacteria</taxon>
        <taxon>Pseudomonadati</taxon>
        <taxon>Pseudomonadota</taxon>
        <taxon>Alphaproteobacteria</taxon>
        <taxon>Hyphomicrobiales</taxon>
        <taxon>Nitrobacteraceae</taxon>
        <taxon>Bradyrhizobium</taxon>
    </lineage>
</organism>
<evidence type="ECO:0000259" key="1">
    <source>
        <dbReference type="Pfam" id="PF12697"/>
    </source>
</evidence>
<proteinExistence type="predicted"/>
<dbReference type="EMBL" id="LLYB01000049">
    <property type="protein sequence ID" value="KRR26124.1"/>
    <property type="molecule type" value="Genomic_DNA"/>
</dbReference>